<dbReference type="InterPro" id="IPR019819">
    <property type="entry name" value="Carboxylesterase_B_CS"/>
</dbReference>
<proteinExistence type="inferred from homology"/>
<keyword evidence="8" id="KW-1185">Reference proteome</keyword>
<dbReference type="STRING" id="543379.A0A232EEQ8"/>
<dbReference type="InterPro" id="IPR029058">
    <property type="entry name" value="AB_hydrolase_fold"/>
</dbReference>
<dbReference type="PANTHER" id="PTHR43142">
    <property type="entry name" value="CARBOXYLIC ESTER HYDROLASE"/>
    <property type="match status" value="1"/>
</dbReference>
<organism evidence="7 8">
    <name type="scientific">Trichomalopsis sarcophagae</name>
    <dbReference type="NCBI Taxonomy" id="543379"/>
    <lineage>
        <taxon>Eukaryota</taxon>
        <taxon>Metazoa</taxon>
        <taxon>Ecdysozoa</taxon>
        <taxon>Arthropoda</taxon>
        <taxon>Hexapoda</taxon>
        <taxon>Insecta</taxon>
        <taxon>Pterygota</taxon>
        <taxon>Neoptera</taxon>
        <taxon>Endopterygota</taxon>
        <taxon>Hymenoptera</taxon>
        <taxon>Apocrita</taxon>
        <taxon>Proctotrupomorpha</taxon>
        <taxon>Chalcidoidea</taxon>
        <taxon>Pteromalidae</taxon>
        <taxon>Pteromalinae</taxon>
        <taxon>Trichomalopsis</taxon>
    </lineage>
</organism>
<dbReference type="InterPro" id="IPR019826">
    <property type="entry name" value="Carboxylesterase_B_AS"/>
</dbReference>
<dbReference type="OrthoDB" id="19653at2759"/>
<keyword evidence="3" id="KW-0378">Hydrolase</keyword>
<dbReference type="GO" id="GO:0052689">
    <property type="term" value="F:carboxylic ester hydrolase activity"/>
    <property type="evidence" value="ECO:0007669"/>
    <property type="project" value="UniProtKB-KW"/>
</dbReference>
<comment type="similarity">
    <text evidence="1">Belongs to the type-B carboxylesterase/lipase family.</text>
</comment>
<evidence type="ECO:0000256" key="4">
    <source>
        <dbReference type="ARBA" id="ARBA00023157"/>
    </source>
</evidence>
<dbReference type="FunFam" id="3.40.50.1820:FF:000092">
    <property type="entry name" value="Carboxylic ester hydrolase"/>
    <property type="match status" value="2"/>
</dbReference>
<reference evidence="7 8" key="1">
    <citation type="journal article" date="2017" name="Curr. Biol.">
        <title>The Evolution of Venom by Co-option of Single-Copy Genes.</title>
        <authorList>
            <person name="Martinson E.O."/>
            <person name="Mrinalini"/>
            <person name="Kelkar Y.D."/>
            <person name="Chang C.H."/>
            <person name="Werren J.H."/>
        </authorList>
    </citation>
    <scope>NUCLEOTIDE SEQUENCE [LARGE SCALE GENOMIC DNA]</scope>
    <source>
        <strain evidence="7 8">Alberta</strain>
        <tissue evidence="7">Whole body</tissue>
    </source>
</reference>
<dbReference type="InterPro" id="IPR002018">
    <property type="entry name" value="CarbesteraseB"/>
</dbReference>
<evidence type="ECO:0000256" key="5">
    <source>
        <dbReference type="ARBA" id="ARBA00023180"/>
    </source>
</evidence>
<dbReference type="PANTHER" id="PTHR43142:SF1">
    <property type="entry name" value="CARBOXYLIC ESTER HYDROLASE"/>
    <property type="match status" value="1"/>
</dbReference>
<keyword evidence="4" id="KW-1015">Disulfide bond</keyword>
<keyword evidence="5" id="KW-0325">Glycoprotein</keyword>
<dbReference type="PROSITE" id="PS00122">
    <property type="entry name" value="CARBOXYLESTERASE_B_1"/>
    <property type="match status" value="2"/>
</dbReference>
<dbReference type="Gene3D" id="3.40.50.1820">
    <property type="entry name" value="alpha/beta hydrolase"/>
    <property type="match status" value="2"/>
</dbReference>
<dbReference type="Pfam" id="PF00135">
    <property type="entry name" value="COesterase"/>
    <property type="match status" value="2"/>
</dbReference>
<feature type="domain" description="Carboxylesterase type B" evidence="6">
    <location>
        <begin position="525"/>
        <end position="1017"/>
    </location>
</feature>
<name>A0A232EEQ8_9HYME</name>
<keyword evidence="2" id="KW-0719">Serine esterase</keyword>
<evidence type="ECO:0000259" key="6">
    <source>
        <dbReference type="Pfam" id="PF00135"/>
    </source>
</evidence>
<evidence type="ECO:0000313" key="8">
    <source>
        <dbReference type="Proteomes" id="UP000215335"/>
    </source>
</evidence>
<evidence type="ECO:0000313" key="7">
    <source>
        <dbReference type="EMBL" id="OXU16849.1"/>
    </source>
</evidence>
<accession>A0A232EEQ8</accession>
<sequence length="1037" mass="117429">MGESVLVTTRSGRLRGSIATSIEGFDYCTFKGIPYAKPPVGELRFKDPVPAEPWSGMRDATEYGTICGQYDYVVSRALQGSDDCLYLNVYVRSIRPEARLPVMVWIHGGAFMFGSADDFLYGPDYLLKKDIVLVTCNYRVGVLGFLNFEDEVAPGNQGLKDQIMVLKWVQENIANFGGDANNVTLFGESAGASSVHYIALSDLSRGLFHKAILQSGVSCNTWACTSNKSSAYKIAEVLGCKSKDPKELVSFLRTIKCHKLVEAQELIRLPQEKLRCIFPFGPGKDDKSKTPLMPVHPSEATKKGVHVPIIIGCNSREGFFSLPGMKQQHFNQLDSNFENYLTDVTKEMIRKNNITPEGLKRLYYGSEKICEENKEKFVDMYTDLQFVEGIHRVVKAQVKRSSAPTYFYRFTYDKDFSLTKSYTNTTLPGASHFDEVQYLFNMQFYEILDVKRPEPGSTGHRIMEQMVEMWVNFAKYGSPTPVLNDLITTYWLPVTNEKIFRTLNIGDDLRMESTFSSSVSFKMKKPVVKTTCGRLRGSIQKSIEDYEYCAFKGISYAEPPIGELRFQDPRPPKSWEGVKEATEFGPCCAQYDQFRRLYEGSDDCLYLNVYTKSIKPKTRLPVMMFIHGGAFTFGCGDDMFYGPDYLLKRDIVLVTINYRLGVLGFLNLEDEIAPGNQGFKDQVMALKWIQSNIINFGGDPDNVTVFGESSGGASANYLGLSPMSKNLFHKAISQSGVALNTWASTPSPKQYAYKLCKSLGRDIHDSQEIVEFLRSIDCIELAKVSEKIRTKEEKKQLLYPFGPGVDDKSENPFLTEPISEASKRGMDIPYLAGYNNREGIYSLSGLQGTPLEEYDNNFPKYLHPHLLDLLKKYNITPDGLRVLYNCHVLTRDNYVEKFADLLGDMYIVEGLHRTIALQVLNKRAPHSYATFLTLGASHFDELPHLFVMRFCETLGVEPLQKGTIAYRIMEQMTEMWTNFAKYGRPTPDTSKLIPIKWAPVTNPTLLRYMNIGHELMMDGMLNVEQRLCRGRPMKNKL</sequence>
<evidence type="ECO:0000256" key="2">
    <source>
        <dbReference type="ARBA" id="ARBA00022487"/>
    </source>
</evidence>
<comment type="caution">
    <text evidence="7">The sequence shown here is derived from an EMBL/GenBank/DDBJ whole genome shotgun (WGS) entry which is preliminary data.</text>
</comment>
<dbReference type="PROSITE" id="PS00941">
    <property type="entry name" value="CARBOXYLESTERASE_B_2"/>
    <property type="match status" value="1"/>
</dbReference>
<protein>
    <recommendedName>
        <fullName evidence="6">Carboxylesterase type B domain-containing protein</fullName>
    </recommendedName>
</protein>
<dbReference type="AlphaFoldDB" id="A0A232EEQ8"/>
<evidence type="ECO:0000256" key="3">
    <source>
        <dbReference type="ARBA" id="ARBA00022801"/>
    </source>
</evidence>
<evidence type="ECO:0000256" key="1">
    <source>
        <dbReference type="ARBA" id="ARBA00005964"/>
    </source>
</evidence>
<gene>
    <name evidence="7" type="ORF">TSAR_005844</name>
</gene>
<dbReference type="SUPFAM" id="SSF53474">
    <property type="entry name" value="alpha/beta-Hydrolases"/>
    <property type="match status" value="2"/>
</dbReference>
<feature type="domain" description="Carboxylesterase type B" evidence="6">
    <location>
        <begin position="5"/>
        <end position="509"/>
    </location>
</feature>
<dbReference type="Proteomes" id="UP000215335">
    <property type="component" value="Unassembled WGS sequence"/>
</dbReference>
<dbReference type="EMBL" id="NNAY01005233">
    <property type="protein sequence ID" value="OXU16849.1"/>
    <property type="molecule type" value="Genomic_DNA"/>
</dbReference>